<dbReference type="Gene3D" id="3.90.550.10">
    <property type="entry name" value="Spore Coat Polysaccharide Biosynthesis Protein SpsA, Chain A"/>
    <property type="match status" value="1"/>
</dbReference>
<comment type="caution">
    <text evidence="1">The sequence shown here is derived from an EMBL/GenBank/DDBJ whole genome shotgun (WGS) entry which is preliminary data.</text>
</comment>
<dbReference type="AlphaFoldDB" id="A0A0D2J5X2"/>
<protein>
    <recommendedName>
        <fullName evidence="3">Glycosyl transferase</fullName>
    </recommendedName>
</protein>
<name>A0A0D2J5X2_9BACT</name>
<evidence type="ECO:0008006" key="3">
    <source>
        <dbReference type="Google" id="ProtNLM"/>
    </source>
</evidence>
<sequence length="448" mass="51091">MSDFCQNSTMVTTLHLLQQDSGQMQELLKANALEKKPVLIVPCLASEFTAPDRAKVFANILQELAKIDYLEEIIFGLDKADESEYRLLLELVEQAGLKNTLVQWNDGPDWKPVYQKLSQAGLDFSQPGKGRNMFLSFGIALALGARVVGIVDADIKTFAREQVDRLFFPLVVLDYDFAKAYYARLHQNKLYGRVKRLLLDPLLIALKRKFSDSSADKFLRIIDFLLAFRYQLSGEAAFRSDFLRKTRVATNWGVEIYTLMEAYRKASGICQVEFSPAHFDHKHQEESGAKPQGALQHMSTDIITTLMNSLMVEEGLEITPTFFRDLAVTYQSVAEQLIKKYRHESLFNNLDYDRDEEERLVRHIFRPALVSTGEQLASQSRLAEMFLFFVNSHPEFGEYMDQGLARAINQVANKGETGLFEVPQTPSWERACDKIPGIFQELRTLAGR</sequence>
<evidence type="ECO:0000313" key="1">
    <source>
        <dbReference type="EMBL" id="KIX11101.1"/>
    </source>
</evidence>
<keyword evidence="2" id="KW-1185">Reference proteome</keyword>
<organism evidence="1 2">
    <name type="scientific">Dethiosulfatarculus sandiegensis</name>
    <dbReference type="NCBI Taxonomy" id="1429043"/>
    <lineage>
        <taxon>Bacteria</taxon>
        <taxon>Pseudomonadati</taxon>
        <taxon>Thermodesulfobacteriota</taxon>
        <taxon>Desulfarculia</taxon>
        <taxon>Desulfarculales</taxon>
        <taxon>Desulfarculaceae</taxon>
        <taxon>Dethiosulfatarculus</taxon>
    </lineage>
</organism>
<dbReference type="RefSeq" id="WP_044352339.1">
    <property type="nucleotide sequence ID" value="NZ_AZAC01000067.1"/>
</dbReference>
<accession>A0A0D2J5X2</accession>
<evidence type="ECO:0000313" key="2">
    <source>
        <dbReference type="Proteomes" id="UP000032233"/>
    </source>
</evidence>
<dbReference type="STRING" id="1429043.X474_25620"/>
<gene>
    <name evidence="1" type="ORF">X474_25620</name>
</gene>
<reference evidence="1 2" key="1">
    <citation type="submission" date="2013-11" db="EMBL/GenBank/DDBJ databases">
        <title>Metagenomic analysis of a methanogenic consortium involved in long chain n-alkane degradation.</title>
        <authorList>
            <person name="Davidova I.A."/>
            <person name="Callaghan A.V."/>
            <person name="Wawrik B."/>
            <person name="Pruitt S."/>
            <person name="Marks C."/>
            <person name="Duncan K.E."/>
            <person name="Suflita J.M."/>
        </authorList>
    </citation>
    <scope>NUCLEOTIDE SEQUENCE [LARGE SCALE GENOMIC DNA]</scope>
    <source>
        <strain evidence="1 2">SPR</strain>
    </source>
</reference>
<dbReference type="Proteomes" id="UP000032233">
    <property type="component" value="Unassembled WGS sequence"/>
</dbReference>
<dbReference type="InterPro" id="IPR029044">
    <property type="entry name" value="Nucleotide-diphossugar_trans"/>
</dbReference>
<dbReference type="InParanoid" id="A0A0D2J5X2"/>
<dbReference type="SUPFAM" id="SSF53448">
    <property type="entry name" value="Nucleotide-diphospho-sugar transferases"/>
    <property type="match status" value="1"/>
</dbReference>
<dbReference type="EMBL" id="AZAC01000067">
    <property type="protein sequence ID" value="KIX11101.1"/>
    <property type="molecule type" value="Genomic_DNA"/>
</dbReference>
<proteinExistence type="predicted"/>